<dbReference type="Pfam" id="PF13537">
    <property type="entry name" value="GATase_7"/>
    <property type="match status" value="1"/>
</dbReference>
<dbReference type="Proteomes" id="UP000570514">
    <property type="component" value="Unassembled WGS sequence"/>
</dbReference>
<evidence type="ECO:0000256" key="1">
    <source>
        <dbReference type="ARBA" id="ARBA00005752"/>
    </source>
</evidence>
<evidence type="ECO:0000256" key="6">
    <source>
        <dbReference type="ARBA" id="ARBA00022840"/>
    </source>
</evidence>
<gene>
    <name evidence="15" type="ORF">FHS83_003305</name>
</gene>
<dbReference type="RefSeq" id="WP_167084148.1">
    <property type="nucleotide sequence ID" value="NZ_BAAADC010000001.1"/>
</dbReference>
<proteinExistence type="inferred from homology"/>
<comment type="caution">
    <text evidence="15">The sequence shown here is derived from an EMBL/GenBank/DDBJ whole genome shotgun (WGS) entry which is preliminary data.</text>
</comment>
<keyword evidence="3 15" id="KW-0436">Ligase</keyword>
<reference evidence="15 16" key="1">
    <citation type="submission" date="2020-03" db="EMBL/GenBank/DDBJ databases">
        <title>Genomic Encyclopedia of Type Strains, Phase IV (KMG-IV): sequencing the most valuable type-strain genomes for metagenomic binning, comparative biology and taxonomic classification.</title>
        <authorList>
            <person name="Goeker M."/>
        </authorList>
    </citation>
    <scope>NUCLEOTIDE SEQUENCE [LARGE SCALE GENOMIC DNA]</scope>
    <source>
        <strain evidence="15 16">DSM 19867</strain>
    </source>
</reference>
<keyword evidence="5 12" id="KW-0547">Nucleotide-binding</keyword>
<evidence type="ECO:0000256" key="8">
    <source>
        <dbReference type="ARBA" id="ARBA00022962"/>
    </source>
</evidence>
<dbReference type="InterPro" id="IPR006426">
    <property type="entry name" value="Asn_synth_AEB"/>
</dbReference>
<keyword evidence="4 11" id="KW-0028">Amino-acid biosynthesis</keyword>
<protein>
    <recommendedName>
        <fullName evidence="2">asparagine synthase (glutamine-hydrolyzing)</fullName>
        <ecNumber evidence="2">6.3.5.4</ecNumber>
    </recommendedName>
</protein>
<comment type="catalytic activity">
    <reaction evidence="10">
        <text>L-aspartate + L-glutamine + ATP + H2O = L-asparagine + L-glutamate + AMP + diphosphate + H(+)</text>
        <dbReference type="Rhea" id="RHEA:12228"/>
        <dbReference type="ChEBI" id="CHEBI:15377"/>
        <dbReference type="ChEBI" id="CHEBI:15378"/>
        <dbReference type="ChEBI" id="CHEBI:29985"/>
        <dbReference type="ChEBI" id="CHEBI:29991"/>
        <dbReference type="ChEBI" id="CHEBI:30616"/>
        <dbReference type="ChEBI" id="CHEBI:33019"/>
        <dbReference type="ChEBI" id="CHEBI:58048"/>
        <dbReference type="ChEBI" id="CHEBI:58359"/>
        <dbReference type="ChEBI" id="CHEBI:456215"/>
        <dbReference type="EC" id="6.3.5.4"/>
    </reaction>
</comment>
<dbReference type="CDD" id="cd00712">
    <property type="entry name" value="AsnB"/>
    <property type="match status" value="1"/>
</dbReference>
<dbReference type="GO" id="GO:0006529">
    <property type="term" value="P:asparagine biosynthetic process"/>
    <property type="evidence" value="ECO:0007669"/>
    <property type="project" value="UniProtKB-KW"/>
</dbReference>
<dbReference type="PIRSF" id="PIRSF001589">
    <property type="entry name" value="Asn_synthetase_glu-h"/>
    <property type="match status" value="1"/>
</dbReference>
<sequence length="524" mass="57584">MCGIAVAIGWPEAKTVVARLMAGITSRGDISDPIGEPAPNVAMATRRLAIVDRDHAIQPQISYDGRLWLSFNGEIYNYEALRAELEATGIRFKTQSDTEVLVNALRSWGAKALAKISGMYAFVAYEPATGQFLAARDPFGIKPLYVVQEGEGFAFCSEMRPLLDSIESGDVLVLPPGYLLTREYCGAFPSLLTTPTEPFASSDPKVLDKLLSEAVARHIPRDLPFAIMFSGGIDSTLVAHYARQIAPSAPGYFVGGPDSTDYPFAMAYAETTGFDLKLIPFDPLSDETFDALGEAVLAAESFEPALVRGAVCSMKVSEAIHKDGFKVALCGEGADELFCGYTPLEKAFAHDATYGRAMREEILELMNRISLQRVDRCSMHHSLETRVPFLDPMLANYARGLVADDLVRPGSSGFTGKAALRDLFDLHPKSLPRMIRDRSKILFSEGAGLKAKADEFAWDDRFEDAISDMDFVNGLKEFEGFNIHSKEELYYLRLLSSKMNVFRIPQLRARAAITVRPPVVEQSA</sequence>
<feature type="binding site" evidence="12">
    <location>
        <position position="97"/>
    </location>
    <ligand>
        <name>L-glutamine</name>
        <dbReference type="ChEBI" id="CHEBI:58359"/>
    </ligand>
</feature>
<dbReference type="Pfam" id="PF00733">
    <property type="entry name" value="Asn_synthase"/>
    <property type="match status" value="1"/>
</dbReference>
<keyword evidence="16" id="KW-1185">Reference proteome</keyword>
<dbReference type="InterPro" id="IPR014729">
    <property type="entry name" value="Rossmann-like_a/b/a_fold"/>
</dbReference>
<feature type="active site" description="For GATase activity" evidence="11">
    <location>
        <position position="2"/>
    </location>
</feature>
<dbReference type="InterPro" id="IPR029055">
    <property type="entry name" value="Ntn_hydrolases_N"/>
</dbReference>
<dbReference type="InterPro" id="IPR017932">
    <property type="entry name" value="GATase_2_dom"/>
</dbReference>
<accession>A0A846N4H1</accession>
<dbReference type="GO" id="GO:0005829">
    <property type="term" value="C:cytosol"/>
    <property type="evidence" value="ECO:0007669"/>
    <property type="project" value="TreeGrafter"/>
</dbReference>
<evidence type="ECO:0000256" key="11">
    <source>
        <dbReference type="PIRSR" id="PIRSR001589-1"/>
    </source>
</evidence>
<evidence type="ECO:0000256" key="12">
    <source>
        <dbReference type="PIRSR" id="PIRSR001589-2"/>
    </source>
</evidence>
<evidence type="ECO:0000256" key="5">
    <source>
        <dbReference type="ARBA" id="ARBA00022741"/>
    </source>
</evidence>
<evidence type="ECO:0000256" key="7">
    <source>
        <dbReference type="ARBA" id="ARBA00022888"/>
    </source>
</evidence>
<evidence type="ECO:0000256" key="4">
    <source>
        <dbReference type="ARBA" id="ARBA00022605"/>
    </source>
</evidence>
<dbReference type="EC" id="6.3.5.4" evidence="2"/>
<comment type="similarity">
    <text evidence="1">Belongs to the asparagine synthetase family.</text>
</comment>
<dbReference type="AlphaFoldDB" id="A0A846N4H1"/>
<feature type="binding site" evidence="12">
    <location>
        <position position="254"/>
    </location>
    <ligand>
        <name>ATP</name>
        <dbReference type="ChEBI" id="CHEBI:30616"/>
    </ligand>
</feature>
<dbReference type="PROSITE" id="PS51278">
    <property type="entry name" value="GATASE_TYPE_2"/>
    <property type="match status" value="1"/>
</dbReference>
<dbReference type="GO" id="GO:0005524">
    <property type="term" value="F:ATP binding"/>
    <property type="evidence" value="ECO:0007669"/>
    <property type="project" value="UniProtKB-KW"/>
</dbReference>
<keyword evidence="6 12" id="KW-0067">ATP-binding</keyword>
<dbReference type="Gene3D" id="3.40.50.620">
    <property type="entry name" value="HUPs"/>
    <property type="match status" value="1"/>
</dbReference>
<dbReference type="GO" id="GO:0004066">
    <property type="term" value="F:asparagine synthase (glutamine-hydrolyzing) activity"/>
    <property type="evidence" value="ECO:0007669"/>
    <property type="project" value="UniProtKB-EC"/>
</dbReference>
<dbReference type="PANTHER" id="PTHR11772">
    <property type="entry name" value="ASPARAGINE SYNTHETASE"/>
    <property type="match status" value="1"/>
</dbReference>
<dbReference type="SUPFAM" id="SSF52402">
    <property type="entry name" value="Adenine nucleotide alpha hydrolases-like"/>
    <property type="match status" value="1"/>
</dbReference>
<keyword evidence="8 11" id="KW-0315">Glutamine amidotransferase</keyword>
<dbReference type="SUPFAM" id="SSF56235">
    <property type="entry name" value="N-terminal nucleophile aminohydrolases (Ntn hydrolases)"/>
    <property type="match status" value="1"/>
</dbReference>
<name>A0A846N4H1_9PROT</name>
<dbReference type="InterPro" id="IPR050795">
    <property type="entry name" value="Asn_Synthetase"/>
</dbReference>
<dbReference type="CDD" id="cd01991">
    <property type="entry name" value="Asn_synthase_B_C"/>
    <property type="match status" value="1"/>
</dbReference>
<feature type="domain" description="Glutamine amidotransferase type-2" evidence="14">
    <location>
        <begin position="2"/>
        <end position="185"/>
    </location>
</feature>
<evidence type="ECO:0000313" key="16">
    <source>
        <dbReference type="Proteomes" id="UP000570514"/>
    </source>
</evidence>
<dbReference type="InterPro" id="IPR001962">
    <property type="entry name" value="Asn_synthase"/>
</dbReference>
<dbReference type="EMBL" id="JAASRM010000001">
    <property type="protein sequence ID" value="NIK89987.1"/>
    <property type="molecule type" value="Genomic_DNA"/>
</dbReference>
<dbReference type="PANTHER" id="PTHR11772:SF2">
    <property type="entry name" value="ASPARAGINE SYNTHETASE [GLUTAMINE-HYDROLYZING]"/>
    <property type="match status" value="1"/>
</dbReference>
<keyword evidence="7 11" id="KW-0061">Asparagine biosynthesis</keyword>
<evidence type="ECO:0000256" key="13">
    <source>
        <dbReference type="PIRSR" id="PIRSR001589-3"/>
    </source>
</evidence>
<dbReference type="Gene3D" id="3.60.20.10">
    <property type="entry name" value="Glutamine Phosphoribosylpyrophosphate, subunit 1, domain 1"/>
    <property type="match status" value="1"/>
</dbReference>
<evidence type="ECO:0000256" key="10">
    <source>
        <dbReference type="ARBA" id="ARBA00048741"/>
    </source>
</evidence>
<feature type="site" description="Important for beta-aspartyl-AMP intermediate formation" evidence="13">
    <location>
        <position position="332"/>
    </location>
</feature>
<organism evidence="15 16">
    <name type="scientific">Rhizomicrobium palustre</name>
    <dbReference type="NCBI Taxonomy" id="189966"/>
    <lineage>
        <taxon>Bacteria</taxon>
        <taxon>Pseudomonadati</taxon>
        <taxon>Pseudomonadota</taxon>
        <taxon>Alphaproteobacteria</taxon>
        <taxon>Micropepsales</taxon>
        <taxon>Micropepsaceae</taxon>
        <taxon>Rhizomicrobium</taxon>
    </lineage>
</organism>
<evidence type="ECO:0000256" key="9">
    <source>
        <dbReference type="ARBA" id="ARBA00029440"/>
    </source>
</evidence>
<comment type="pathway">
    <text evidence="9">Amino-acid biosynthesis.</text>
</comment>
<evidence type="ECO:0000256" key="2">
    <source>
        <dbReference type="ARBA" id="ARBA00012737"/>
    </source>
</evidence>
<dbReference type="InterPro" id="IPR033738">
    <property type="entry name" value="AsnB_N"/>
</dbReference>
<evidence type="ECO:0000256" key="3">
    <source>
        <dbReference type="ARBA" id="ARBA00022598"/>
    </source>
</evidence>
<evidence type="ECO:0000259" key="14">
    <source>
        <dbReference type="PROSITE" id="PS51278"/>
    </source>
</evidence>
<evidence type="ECO:0000313" key="15">
    <source>
        <dbReference type="EMBL" id="NIK89987.1"/>
    </source>
</evidence>